<proteinExistence type="predicted"/>
<protein>
    <submittedName>
        <fullName evidence="1">Uncharacterized protein</fullName>
    </submittedName>
</protein>
<dbReference type="EMBL" id="JAGKQM010000003">
    <property type="protein sequence ID" value="KAH0933651.1"/>
    <property type="molecule type" value="Genomic_DNA"/>
</dbReference>
<sequence length="108" mass="12331">MSRLSISTPPHHHHRPWNFENPKLQVQVDIRVSPGSHANEHSGKEVRSWLMSLNSFVLSFKKINNHISCKSIDDMSSDKLCSCVLMMTIFQLCIGQKLISFTFVFGES</sequence>
<organism evidence="1 3">
    <name type="scientific">Brassica napus</name>
    <name type="common">Rape</name>
    <dbReference type="NCBI Taxonomy" id="3708"/>
    <lineage>
        <taxon>Eukaryota</taxon>
        <taxon>Viridiplantae</taxon>
        <taxon>Streptophyta</taxon>
        <taxon>Embryophyta</taxon>
        <taxon>Tracheophyta</taxon>
        <taxon>Spermatophyta</taxon>
        <taxon>Magnoliopsida</taxon>
        <taxon>eudicotyledons</taxon>
        <taxon>Gunneridae</taxon>
        <taxon>Pentapetalae</taxon>
        <taxon>rosids</taxon>
        <taxon>malvids</taxon>
        <taxon>Brassicales</taxon>
        <taxon>Brassicaceae</taxon>
        <taxon>Brassiceae</taxon>
        <taxon>Brassica</taxon>
    </lineage>
</organism>
<comment type="caution">
    <text evidence="1">The sequence shown here is derived from an EMBL/GenBank/DDBJ whole genome shotgun (WGS) entry which is preliminary data.</text>
</comment>
<evidence type="ECO:0000313" key="2">
    <source>
        <dbReference type="EMBL" id="KAH0933651.1"/>
    </source>
</evidence>
<evidence type="ECO:0000313" key="1">
    <source>
        <dbReference type="EMBL" id="KAH0855267.1"/>
    </source>
</evidence>
<accession>A0ABQ7XJ71</accession>
<dbReference type="Proteomes" id="UP000824890">
    <property type="component" value="Unassembled WGS sequence"/>
</dbReference>
<evidence type="ECO:0000313" key="3">
    <source>
        <dbReference type="Proteomes" id="UP000824890"/>
    </source>
</evidence>
<reference evidence="1 3" key="1">
    <citation type="submission" date="2021-05" db="EMBL/GenBank/DDBJ databases">
        <title>Genome Assembly of Synthetic Allotetraploid Brassica napus Reveals Homoeologous Exchanges between Subgenomes.</title>
        <authorList>
            <person name="Davis J.T."/>
        </authorList>
    </citation>
    <scope>NUCLEOTIDE SEQUENCE [LARGE SCALE GENOMIC DNA]</scope>
    <source>
        <strain evidence="3">cv. Da-Ae</strain>
        <tissue evidence="1">Seedling</tissue>
    </source>
</reference>
<name>A0ABQ7XJ71_BRANA</name>
<gene>
    <name evidence="2" type="ORF">HID58_010768</name>
    <name evidence="1" type="ORF">HID58_013745</name>
</gene>
<dbReference type="EMBL" id="JAGKQM010000108">
    <property type="protein sequence ID" value="KAH0855267.1"/>
    <property type="molecule type" value="Genomic_DNA"/>
</dbReference>
<keyword evidence="3" id="KW-1185">Reference proteome</keyword>